<dbReference type="GO" id="GO:0008171">
    <property type="term" value="F:O-methyltransferase activity"/>
    <property type="evidence" value="ECO:0007669"/>
    <property type="project" value="TreeGrafter"/>
</dbReference>
<keyword evidence="2" id="KW-0489">Methyltransferase</keyword>
<feature type="domain" description="Methyltransferase FkbM" evidence="1">
    <location>
        <begin position="32"/>
        <end position="212"/>
    </location>
</feature>
<organism evidence="2 3">
    <name type="scientific">Flavobacterium frigoris</name>
    <dbReference type="NCBI Taxonomy" id="229204"/>
    <lineage>
        <taxon>Bacteria</taxon>
        <taxon>Pseudomonadati</taxon>
        <taxon>Bacteroidota</taxon>
        <taxon>Flavobacteriia</taxon>
        <taxon>Flavobacteriales</taxon>
        <taxon>Flavobacteriaceae</taxon>
        <taxon>Flavobacterium</taxon>
    </lineage>
</organism>
<dbReference type="InterPro" id="IPR029063">
    <property type="entry name" value="SAM-dependent_MTases_sf"/>
</dbReference>
<dbReference type="Proteomes" id="UP000183658">
    <property type="component" value="Unassembled WGS sequence"/>
</dbReference>
<dbReference type="GO" id="GO:0032259">
    <property type="term" value="P:methylation"/>
    <property type="evidence" value="ECO:0007669"/>
    <property type="project" value="UniProtKB-KW"/>
</dbReference>
<keyword evidence="2" id="KW-0808">Transferase</keyword>
<reference evidence="3" key="1">
    <citation type="submission" date="2016-10" db="EMBL/GenBank/DDBJ databases">
        <authorList>
            <person name="Varghese N."/>
            <person name="Submissions S."/>
        </authorList>
    </citation>
    <scope>NUCLEOTIDE SEQUENCE [LARGE SCALE GENOMIC DNA]</scope>
    <source>
        <strain evidence="3">DSM 15719</strain>
    </source>
</reference>
<feature type="domain" description="Methyltransferase FkbM" evidence="1">
    <location>
        <begin position="297"/>
        <end position="462"/>
    </location>
</feature>
<dbReference type="PANTHER" id="PTHR36973">
    <property type="entry name" value="SLL1456 PROTEIN-RELATED"/>
    <property type="match status" value="1"/>
</dbReference>
<evidence type="ECO:0000259" key="1">
    <source>
        <dbReference type="Pfam" id="PF05050"/>
    </source>
</evidence>
<dbReference type="EMBL" id="FOFZ01000018">
    <property type="protein sequence ID" value="SER65761.1"/>
    <property type="molecule type" value="Genomic_DNA"/>
</dbReference>
<dbReference type="Pfam" id="PF05050">
    <property type="entry name" value="Methyltransf_21"/>
    <property type="match status" value="2"/>
</dbReference>
<accession>A0A1H9QYU0</accession>
<keyword evidence="3" id="KW-1185">Reference proteome</keyword>
<evidence type="ECO:0000313" key="3">
    <source>
        <dbReference type="Proteomes" id="UP000183658"/>
    </source>
</evidence>
<dbReference type="SUPFAM" id="SSF53335">
    <property type="entry name" value="S-adenosyl-L-methionine-dependent methyltransferases"/>
    <property type="match status" value="2"/>
</dbReference>
<dbReference type="InterPro" id="IPR006342">
    <property type="entry name" value="FkbM_mtfrase"/>
</dbReference>
<gene>
    <name evidence="2" type="ORF">SAMN05444355_11849</name>
</gene>
<dbReference type="PANTHER" id="PTHR36973:SF4">
    <property type="entry name" value="NODULATION PROTEIN"/>
    <property type="match status" value="1"/>
</dbReference>
<dbReference type="NCBIfam" id="TIGR01444">
    <property type="entry name" value="fkbM_fam"/>
    <property type="match status" value="2"/>
</dbReference>
<name>A0A1H9QYU0_FLAFI</name>
<dbReference type="Gene3D" id="3.40.50.150">
    <property type="entry name" value="Vaccinia Virus protein VP39"/>
    <property type="match status" value="2"/>
</dbReference>
<evidence type="ECO:0000313" key="2">
    <source>
        <dbReference type="EMBL" id="SER65761.1"/>
    </source>
</evidence>
<dbReference type="InterPro" id="IPR053188">
    <property type="entry name" value="FkbM_Methyltransferase"/>
</dbReference>
<dbReference type="OrthoDB" id="9801609at2"/>
<dbReference type="AlphaFoldDB" id="A0A1H9QYU0"/>
<protein>
    <submittedName>
        <fullName evidence="2">Methyltransferase, FkbM family</fullName>
    </submittedName>
</protein>
<proteinExistence type="predicted"/>
<sequence length="483" mass="55927">MFDRTSYILSDTPLKKDLLRLFKKEDKLIILDIGGCEGEESIRYSKLFPNAEIFIFEPLPSNQDLIKQNFANYKIDNIKLLPVALSDKDGFADFYVSSGHPEDQQTELDWNFGNKSSSLLEPEVSTIHKWLEFKDKIKVPTMTLYTFVEQNKIDKIDFVHMDVQGAELKVLLGAKDNLKNIKAIWLEVSDITIYKNQVLRKEIERFMKENGFYLVKTEMEGIAGDQFYINNKERSLLSFFNNLKNIKMRLSLKNIFRNKESLLINEHKKTSYSQSGEDLIVKFIFDCIGISKPTYLDIGAHHPYYISNTALFYENGSTGINIEPDPLLFNDFLIHRKNDINLNIGVSDKNDELDFYVISSPTLNTFSKEEAEKYTQEGDYNIIRIEKIKVNTLDYILDKYANSIFPQFLSIDAEGVDELIIKDINFEKNYPIVICIETITFSTSGNGIKNKSLISFIESKGYMVYADTNINTIFVKENFWKKK</sequence>